<dbReference type="GO" id="GO:0005829">
    <property type="term" value="C:cytosol"/>
    <property type="evidence" value="ECO:0007669"/>
    <property type="project" value="TreeGrafter"/>
</dbReference>
<name>A0A412XRD0_9BACE</name>
<dbReference type="GO" id="GO:0009103">
    <property type="term" value="P:lipopolysaccharide biosynthetic process"/>
    <property type="evidence" value="ECO:0007669"/>
    <property type="project" value="UniProtKB-KW"/>
</dbReference>
<dbReference type="Pfam" id="PF02348">
    <property type="entry name" value="CTP_transf_3"/>
    <property type="match status" value="1"/>
</dbReference>
<dbReference type="InterPro" id="IPR029044">
    <property type="entry name" value="Nucleotide-diphossugar_trans"/>
</dbReference>
<dbReference type="CDD" id="cd02517">
    <property type="entry name" value="CMP-KDO-Synthetase"/>
    <property type="match status" value="1"/>
</dbReference>
<gene>
    <name evidence="4" type="ORF">DWW10_23645</name>
</gene>
<comment type="caution">
    <text evidence="4">The sequence shown here is derived from an EMBL/GenBank/DDBJ whole genome shotgun (WGS) entry which is preliminary data.</text>
</comment>
<dbReference type="NCBIfam" id="NF003952">
    <property type="entry name" value="PRK05450.1-5"/>
    <property type="match status" value="1"/>
</dbReference>
<keyword evidence="2 4" id="KW-0548">Nucleotidyltransferase</keyword>
<keyword evidence="3" id="KW-0448">Lipopolysaccharide biosynthesis</keyword>
<dbReference type="AlphaFoldDB" id="A0A412XRD0"/>
<proteinExistence type="predicted"/>
<evidence type="ECO:0000256" key="2">
    <source>
        <dbReference type="ARBA" id="ARBA00022695"/>
    </source>
</evidence>
<keyword evidence="1 4" id="KW-0808">Transferase</keyword>
<organism evidence="4 5">
    <name type="scientific">Bacteroides intestinalis</name>
    <dbReference type="NCBI Taxonomy" id="329854"/>
    <lineage>
        <taxon>Bacteria</taxon>
        <taxon>Pseudomonadati</taxon>
        <taxon>Bacteroidota</taxon>
        <taxon>Bacteroidia</taxon>
        <taxon>Bacteroidales</taxon>
        <taxon>Bacteroidaceae</taxon>
        <taxon>Bacteroides</taxon>
    </lineage>
</organism>
<evidence type="ECO:0000256" key="1">
    <source>
        <dbReference type="ARBA" id="ARBA00022679"/>
    </source>
</evidence>
<dbReference type="InterPro" id="IPR004528">
    <property type="entry name" value="KdsB"/>
</dbReference>
<protein>
    <submittedName>
        <fullName evidence="4">3-deoxy-manno-octulosonate cytidylyltransferase</fullName>
    </submittedName>
</protein>
<accession>A0A412XRD0</accession>
<evidence type="ECO:0000313" key="5">
    <source>
        <dbReference type="Proteomes" id="UP000283850"/>
    </source>
</evidence>
<dbReference type="EMBL" id="QRZF01000028">
    <property type="protein sequence ID" value="RGV47725.1"/>
    <property type="molecule type" value="Genomic_DNA"/>
</dbReference>
<dbReference type="PANTHER" id="PTHR42866:SF2">
    <property type="entry name" value="3-DEOXY-MANNO-OCTULOSONATE CYTIDYLYLTRANSFERASE, MITOCHONDRIAL"/>
    <property type="match status" value="1"/>
</dbReference>
<sequence>MKIVAVIPARYGSSRFPGKPLADICGKPMIWWVYNQVTQIQEFSDVFIATDDERIVTVCEQYGLKSVITSSDHSTHVHRIHEVSDKIDADYYVVVCGDEPLISPDVIRTVLPKSEVADNIYVGGLCRYFSDPAEVIDPANIKVVTNDKNECILLSRAVVPFPYKTVLFRYKKVVGVECYNKRALNFFVSAPKGFLESIEDVTLQRFLENKIHIKYEMVDSVSLSVDTRRDLEKVIEIIKNRK</sequence>
<dbReference type="RefSeq" id="WP_118422329.1">
    <property type="nucleotide sequence ID" value="NZ_QRZF01000028.1"/>
</dbReference>
<dbReference type="InterPro" id="IPR003329">
    <property type="entry name" value="Cytidylyl_trans"/>
</dbReference>
<evidence type="ECO:0000256" key="3">
    <source>
        <dbReference type="ARBA" id="ARBA00022985"/>
    </source>
</evidence>
<dbReference type="Proteomes" id="UP000283850">
    <property type="component" value="Unassembled WGS sequence"/>
</dbReference>
<reference evidence="4 5" key="1">
    <citation type="submission" date="2018-08" db="EMBL/GenBank/DDBJ databases">
        <title>A genome reference for cultivated species of the human gut microbiota.</title>
        <authorList>
            <person name="Zou Y."/>
            <person name="Xue W."/>
            <person name="Luo G."/>
        </authorList>
    </citation>
    <scope>NUCLEOTIDE SEQUENCE [LARGE SCALE GENOMIC DNA]</scope>
    <source>
        <strain evidence="4 5">AF14-32</strain>
    </source>
</reference>
<dbReference type="PANTHER" id="PTHR42866">
    <property type="entry name" value="3-DEOXY-MANNO-OCTULOSONATE CYTIDYLYLTRANSFERASE"/>
    <property type="match status" value="1"/>
</dbReference>
<dbReference type="GO" id="GO:0008690">
    <property type="term" value="F:3-deoxy-manno-octulosonate cytidylyltransferase activity"/>
    <property type="evidence" value="ECO:0007669"/>
    <property type="project" value="InterPro"/>
</dbReference>
<dbReference type="SUPFAM" id="SSF53448">
    <property type="entry name" value="Nucleotide-diphospho-sugar transferases"/>
    <property type="match status" value="1"/>
</dbReference>
<dbReference type="Gene3D" id="3.90.550.10">
    <property type="entry name" value="Spore Coat Polysaccharide Biosynthesis Protein SpsA, Chain A"/>
    <property type="match status" value="1"/>
</dbReference>
<evidence type="ECO:0000313" key="4">
    <source>
        <dbReference type="EMBL" id="RGV47725.1"/>
    </source>
</evidence>